<evidence type="ECO:0000256" key="1">
    <source>
        <dbReference type="SAM" id="SignalP"/>
    </source>
</evidence>
<accession>A0ABY8F2P5</accession>
<feature type="domain" description="DUF4440" evidence="2">
    <location>
        <begin position="30"/>
        <end position="130"/>
    </location>
</feature>
<dbReference type="SUPFAM" id="SSF54427">
    <property type="entry name" value="NTF2-like"/>
    <property type="match status" value="1"/>
</dbReference>
<dbReference type="EMBL" id="CP120863">
    <property type="protein sequence ID" value="WFE88599.1"/>
    <property type="molecule type" value="Genomic_DNA"/>
</dbReference>
<dbReference type="InterPro" id="IPR032710">
    <property type="entry name" value="NTF2-like_dom_sf"/>
</dbReference>
<dbReference type="RefSeq" id="WP_173006100.1">
    <property type="nucleotide sequence ID" value="NZ_CP120863.1"/>
</dbReference>
<gene>
    <name evidence="3" type="ORF">K1718_20885</name>
</gene>
<dbReference type="InterPro" id="IPR027843">
    <property type="entry name" value="DUF4440"/>
</dbReference>
<dbReference type="InterPro" id="IPR011944">
    <property type="entry name" value="Steroid_delta5-4_isomerase"/>
</dbReference>
<dbReference type="Gene3D" id="3.10.450.50">
    <property type="match status" value="1"/>
</dbReference>
<organism evidence="3 4">
    <name type="scientific">Roseibium porphyridii</name>
    <dbReference type="NCBI Taxonomy" id="2866279"/>
    <lineage>
        <taxon>Bacteria</taxon>
        <taxon>Pseudomonadati</taxon>
        <taxon>Pseudomonadota</taxon>
        <taxon>Alphaproteobacteria</taxon>
        <taxon>Hyphomicrobiales</taxon>
        <taxon>Stappiaceae</taxon>
        <taxon>Roseibium</taxon>
    </lineage>
</organism>
<dbReference type="NCBIfam" id="TIGR02246">
    <property type="entry name" value="SgcJ/EcaC family oxidoreductase"/>
    <property type="match status" value="1"/>
</dbReference>
<reference evidence="3 4" key="1">
    <citation type="submission" date="2023-03" db="EMBL/GenBank/DDBJ databases">
        <title>Roseibium porphyridii sp. nov. and Roseibium rhodosorbium sp. nov. isolated from marine algae, Porphyridium cruentum and Rhodosorus marinus, respectively.</title>
        <authorList>
            <person name="Lee M.W."/>
            <person name="Choi B.J."/>
            <person name="Lee J.K."/>
            <person name="Choi D.G."/>
            <person name="Baek J.H."/>
            <person name="Bayburt H."/>
            <person name="Kim J.M."/>
            <person name="Han D.M."/>
            <person name="Kim K.H."/>
            <person name="Jeon C.O."/>
        </authorList>
    </citation>
    <scope>NUCLEOTIDE SEQUENCE [LARGE SCALE GENOMIC DNA]</scope>
    <source>
        <strain evidence="3 4">KMA01</strain>
    </source>
</reference>
<keyword evidence="4" id="KW-1185">Reference proteome</keyword>
<feature type="chain" id="PRO_5045347617" evidence="1">
    <location>
        <begin position="23"/>
        <end position="144"/>
    </location>
</feature>
<feature type="signal peptide" evidence="1">
    <location>
        <begin position="1"/>
        <end position="22"/>
    </location>
</feature>
<sequence length="144" mass="15882">MMIVRLVAFVWIAFFMGGAALAQDNPILNRLNTYIAAYNAKDAEAISAYYTEKAALLPPQSRALVGRAPIAAHFANAFNNGVTELEYNVLEIDQTGPDTAVEVAETKVKLGTKTISGRSMHVWKKVDGVWFIHRDMYHVLGIAQ</sequence>
<name>A0ABY8F2P5_9HYPH</name>
<protein>
    <submittedName>
        <fullName evidence="3">SgcJ/EcaC family oxidoreductase</fullName>
    </submittedName>
</protein>
<evidence type="ECO:0000313" key="3">
    <source>
        <dbReference type="EMBL" id="WFE88599.1"/>
    </source>
</evidence>
<dbReference type="Proteomes" id="UP001209803">
    <property type="component" value="Chromosome"/>
</dbReference>
<evidence type="ECO:0000313" key="4">
    <source>
        <dbReference type="Proteomes" id="UP001209803"/>
    </source>
</evidence>
<keyword evidence="1" id="KW-0732">Signal</keyword>
<evidence type="ECO:0000259" key="2">
    <source>
        <dbReference type="Pfam" id="PF14534"/>
    </source>
</evidence>
<proteinExistence type="predicted"/>
<dbReference type="Pfam" id="PF14534">
    <property type="entry name" value="DUF4440"/>
    <property type="match status" value="1"/>
</dbReference>